<evidence type="ECO:0000313" key="3">
    <source>
        <dbReference type="Proteomes" id="UP000322699"/>
    </source>
</evidence>
<dbReference type="PANTHER" id="PTHR33375">
    <property type="entry name" value="CHROMOSOME-PARTITIONING PROTEIN PARB-RELATED"/>
    <property type="match status" value="1"/>
</dbReference>
<dbReference type="OrthoDB" id="9771505at2"/>
<name>A0A5B1CFC9_9BACT</name>
<organism evidence="2 3">
    <name type="scientific">Rubripirellula obstinata</name>
    <dbReference type="NCBI Taxonomy" id="406547"/>
    <lineage>
        <taxon>Bacteria</taxon>
        <taxon>Pseudomonadati</taxon>
        <taxon>Planctomycetota</taxon>
        <taxon>Planctomycetia</taxon>
        <taxon>Pirellulales</taxon>
        <taxon>Pirellulaceae</taxon>
        <taxon>Rubripirellula</taxon>
    </lineage>
</organism>
<reference evidence="2 3" key="1">
    <citation type="submission" date="2019-08" db="EMBL/GenBank/DDBJ databases">
        <title>Deep-cultivation of Planctomycetes and their phenomic and genomic characterization uncovers novel biology.</title>
        <authorList>
            <person name="Wiegand S."/>
            <person name="Jogler M."/>
            <person name="Boedeker C."/>
            <person name="Pinto D."/>
            <person name="Vollmers J."/>
            <person name="Rivas-Marin E."/>
            <person name="Kohn T."/>
            <person name="Peeters S.H."/>
            <person name="Heuer A."/>
            <person name="Rast P."/>
            <person name="Oberbeckmann S."/>
            <person name="Bunk B."/>
            <person name="Jeske O."/>
            <person name="Meyerdierks A."/>
            <person name="Storesund J.E."/>
            <person name="Kallscheuer N."/>
            <person name="Luecker S."/>
            <person name="Lage O.M."/>
            <person name="Pohl T."/>
            <person name="Merkel B.J."/>
            <person name="Hornburger P."/>
            <person name="Mueller R.-W."/>
            <person name="Bruemmer F."/>
            <person name="Labrenz M."/>
            <person name="Spormann A.M."/>
            <person name="Op Den Camp H."/>
            <person name="Overmann J."/>
            <person name="Amann R."/>
            <person name="Jetten M.S.M."/>
            <person name="Mascher T."/>
            <person name="Medema M.H."/>
            <person name="Devos D.P."/>
            <person name="Kaster A.-K."/>
            <person name="Ovreas L."/>
            <person name="Rohde M."/>
            <person name="Galperin M.Y."/>
            <person name="Jogler C."/>
        </authorList>
    </citation>
    <scope>NUCLEOTIDE SEQUENCE [LARGE SCALE GENOMIC DNA]</scope>
    <source>
        <strain evidence="2 3">LF1</strain>
    </source>
</reference>
<dbReference type="InterPro" id="IPR011111">
    <property type="entry name" value="Plasmid_RepB"/>
</dbReference>
<protein>
    <submittedName>
        <fullName evidence="2">Chromosome-partitioning protein Spo0J</fullName>
    </submittedName>
</protein>
<evidence type="ECO:0000259" key="1">
    <source>
        <dbReference type="SMART" id="SM00470"/>
    </source>
</evidence>
<gene>
    <name evidence="2" type="primary">spo0C_2</name>
    <name evidence="2" type="ORF">LF1_07190</name>
</gene>
<dbReference type="GO" id="GO:0005694">
    <property type="term" value="C:chromosome"/>
    <property type="evidence" value="ECO:0007669"/>
    <property type="project" value="TreeGrafter"/>
</dbReference>
<dbReference type="Gene3D" id="1.10.10.2830">
    <property type="match status" value="1"/>
</dbReference>
<dbReference type="Pfam" id="PF07506">
    <property type="entry name" value="RepB"/>
    <property type="match status" value="1"/>
</dbReference>
<dbReference type="EMBL" id="VRLW01000001">
    <property type="protein sequence ID" value="KAA1258203.1"/>
    <property type="molecule type" value="Genomic_DNA"/>
</dbReference>
<feature type="domain" description="ParB-like N-terminal" evidence="1">
    <location>
        <begin position="9"/>
        <end position="100"/>
    </location>
</feature>
<dbReference type="RefSeq" id="WP_068258772.1">
    <property type="nucleotide sequence ID" value="NZ_LWSK01000007.1"/>
</dbReference>
<accession>A0A5B1CFC9</accession>
<dbReference type="InterPro" id="IPR050336">
    <property type="entry name" value="Chromosome_partition/occlusion"/>
</dbReference>
<keyword evidence="3" id="KW-1185">Reference proteome</keyword>
<dbReference type="InterPro" id="IPR003115">
    <property type="entry name" value="ParB_N"/>
</dbReference>
<proteinExistence type="predicted"/>
<dbReference type="PANTHER" id="PTHR33375:SF1">
    <property type="entry name" value="CHROMOSOME-PARTITIONING PROTEIN PARB-RELATED"/>
    <property type="match status" value="1"/>
</dbReference>
<comment type="caution">
    <text evidence="2">The sequence shown here is derived from an EMBL/GenBank/DDBJ whole genome shotgun (WGS) entry which is preliminary data.</text>
</comment>
<sequence>MTSGNGGPRGQDISIVKLVPRNERKVAKKYSQRIEASLRAVGLIEPLIVFSLGDTYEILDGTLRYRILLEHGVETVPCLIHEERDGFTSNRMVNQLSASQEMRMLRKSLEELDEKTIATALGMQGIGHRLNKGLLTKLHPEVVKAFNANKINLQTAKELTNVKQDRQLEILKLMQSCNDYSTTFARGLVLKTPVAKRTKANGKKSPWTEADEKKSQLLKKLQEAEQQQDFYSGLYRQYTTNLLKTVIYVRQLLGNAEVKAYLTEHHAELTTIFEQILENTEG</sequence>
<dbReference type="SUPFAM" id="SSF110849">
    <property type="entry name" value="ParB/Sulfiredoxin"/>
    <property type="match status" value="1"/>
</dbReference>
<dbReference type="Gene3D" id="3.90.1530.30">
    <property type="match status" value="1"/>
</dbReference>
<dbReference type="SUPFAM" id="SSF109709">
    <property type="entry name" value="KorB DNA-binding domain-like"/>
    <property type="match status" value="1"/>
</dbReference>
<dbReference type="GO" id="GO:0007059">
    <property type="term" value="P:chromosome segregation"/>
    <property type="evidence" value="ECO:0007669"/>
    <property type="project" value="TreeGrafter"/>
</dbReference>
<dbReference type="Proteomes" id="UP000322699">
    <property type="component" value="Unassembled WGS sequence"/>
</dbReference>
<dbReference type="SMART" id="SM00470">
    <property type="entry name" value="ParB"/>
    <property type="match status" value="1"/>
</dbReference>
<dbReference type="AlphaFoldDB" id="A0A5B1CFC9"/>
<dbReference type="Pfam" id="PF02195">
    <property type="entry name" value="ParB_N"/>
    <property type="match status" value="1"/>
</dbReference>
<evidence type="ECO:0000313" key="2">
    <source>
        <dbReference type="EMBL" id="KAA1258203.1"/>
    </source>
</evidence>
<dbReference type="InterPro" id="IPR036086">
    <property type="entry name" value="ParB/Sulfiredoxin_sf"/>
</dbReference>